<dbReference type="AlphaFoldDB" id="A0A9P1H339"/>
<dbReference type="PANTHER" id="PTHR37946:SF1">
    <property type="entry name" value="SLL1969 PROTEIN"/>
    <property type="match status" value="1"/>
</dbReference>
<dbReference type="Proteomes" id="UP000838763">
    <property type="component" value="Unassembled WGS sequence"/>
</dbReference>
<proteinExistence type="inferred from homology"/>
<evidence type="ECO:0000313" key="4">
    <source>
        <dbReference type="Proteomes" id="UP000838763"/>
    </source>
</evidence>
<accession>A0A9P1H339</accession>
<dbReference type="EMBL" id="CALLCH030000012">
    <property type="protein sequence ID" value="CAI4215059.1"/>
    <property type="molecule type" value="Genomic_DNA"/>
</dbReference>
<sequence length="272" mass="30152">MALHLHLHPRLCPWQRHVSRTLPSSQLPLRAYSSAHAHTIPALRPPPEAGAPPCALFSPSTQPPDATVFHVAALQAPGPRNLGRELLDEFSELKKEYVNIVAHSMGGLDARYMLSCLAPSNVRVASLVTIATPHRGSIIADRVLDGLGGERGLERATRLLGRVGLEMTGVEQLTRRYMSEEFNPIPPSLMNPFRWSFDLLREEEGPNDGLVSVESSRWGTYEGTLMDVSHLDLINWSNNIAWTVKGWMGMERRFNAIAFYLGIADMLAKEGL</sequence>
<name>A0A9P1H339_9PEZI</name>
<dbReference type="PANTHER" id="PTHR37946">
    <property type="entry name" value="SLL1969 PROTEIN"/>
    <property type="match status" value="1"/>
</dbReference>
<keyword evidence="4" id="KW-1185">Reference proteome</keyword>
<evidence type="ECO:0000259" key="2">
    <source>
        <dbReference type="Pfam" id="PF05057"/>
    </source>
</evidence>
<dbReference type="OrthoDB" id="5592486at2759"/>
<dbReference type="SUPFAM" id="SSF53474">
    <property type="entry name" value="alpha/beta-Hydrolases"/>
    <property type="match status" value="1"/>
</dbReference>
<dbReference type="Pfam" id="PF05057">
    <property type="entry name" value="DUF676"/>
    <property type="match status" value="1"/>
</dbReference>
<protein>
    <recommendedName>
        <fullName evidence="2">DUF676 domain-containing protein</fullName>
    </recommendedName>
</protein>
<comment type="caution">
    <text evidence="3">The sequence shown here is derived from an EMBL/GenBank/DDBJ whole genome shotgun (WGS) entry which is preliminary data.</text>
</comment>
<comment type="similarity">
    <text evidence="1">Belongs to the putative lipase ROG1 family.</text>
</comment>
<reference evidence="3" key="1">
    <citation type="submission" date="2022-11" db="EMBL/GenBank/DDBJ databases">
        <authorList>
            <person name="Scott C."/>
            <person name="Bruce N."/>
        </authorList>
    </citation>
    <scope>NUCLEOTIDE SEQUENCE</scope>
</reference>
<feature type="domain" description="DUF676" evidence="2">
    <location>
        <begin position="81"/>
        <end position="143"/>
    </location>
</feature>
<dbReference type="InterPro" id="IPR029058">
    <property type="entry name" value="AB_hydrolase_fold"/>
</dbReference>
<organism evidence="3 4">
    <name type="scientific">Parascedosporium putredinis</name>
    <dbReference type="NCBI Taxonomy" id="1442378"/>
    <lineage>
        <taxon>Eukaryota</taxon>
        <taxon>Fungi</taxon>
        <taxon>Dikarya</taxon>
        <taxon>Ascomycota</taxon>
        <taxon>Pezizomycotina</taxon>
        <taxon>Sordariomycetes</taxon>
        <taxon>Hypocreomycetidae</taxon>
        <taxon>Microascales</taxon>
        <taxon>Microascaceae</taxon>
        <taxon>Parascedosporium</taxon>
    </lineage>
</organism>
<dbReference type="Gene3D" id="3.40.50.1820">
    <property type="entry name" value="alpha/beta hydrolase"/>
    <property type="match status" value="1"/>
</dbReference>
<gene>
    <name evidence="3" type="ORF">PPNO1_LOCUS4778</name>
</gene>
<evidence type="ECO:0000313" key="3">
    <source>
        <dbReference type="EMBL" id="CAI4215059.1"/>
    </source>
</evidence>
<evidence type="ECO:0000256" key="1">
    <source>
        <dbReference type="ARBA" id="ARBA00007920"/>
    </source>
</evidence>
<dbReference type="InterPro" id="IPR007751">
    <property type="entry name" value="DUF676_lipase-like"/>
</dbReference>